<dbReference type="GO" id="GO:0016020">
    <property type="term" value="C:membrane"/>
    <property type="evidence" value="ECO:0007669"/>
    <property type="project" value="UniProtKB-SubCell"/>
</dbReference>
<dbReference type="Gene3D" id="1.20.1070.10">
    <property type="entry name" value="Rhodopsin 7-helix transmembrane proteins"/>
    <property type="match status" value="1"/>
</dbReference>
<evidence type="ECO:0000259" key="7">
    <source>
        <dbReference type="PROSITE" id="PS50262"/>
    </source>
</evidence>
<dbReference type="PANTHER" id="PTHR45698">
    <property type="entry name" value="TRACE AMINE-ASSOCIATED RECEPTOR 19N-RELATED"/>
    <property type="match status" value="1"/>
</dbReference>
<dbReference type="InParanoid" id="A0A6P8J7Z6"/>
<proteinExistence type="inferred from homology"/>
<feature type="domain" description="G-protein coupled receptors family 1 profile" evidence="7">
    <location>
        <begin position="24"/>
        <end position="282"/>
    </location>
</feature>
<dbReference type="FunFam" id="1.20.1070.10:FF:000368">
    <property type="entry name" value="Predicted protein"/>
    <property type="match status" value="1"/>
</dbReference>
<dbReference type="PANTHER" id="PTHR45698:SF1">
    <property type="entry name" value="TRACE AMINE-ASSOCIATED RECEPTOR 13C-LIKE"/>
    <property type="match status" value="1"/>
</dbReference>
<dbReference type="OrthoDB" id="5957871at2759"/>
<dbReference type="PROSITE" id="PS50262">
    <property type="entry name" value="G_PROTEIN_RECEP_F1_2"/>
    <property type="match status" value="1"/>
</dbReference>
<keyword evidence="5" id="KW-0807">Transducer</keyword>
<feature type="transmembrane region" description="Helical" evidence="6">
    <location>
        <begin position="229"/>
        <end position="250"/>
    </location>
</feature>
<keyword evidence="2 5" id="KW-0812">Transmembrane</keyword>
<sequence>MSASAQEVITVALFTIMVVTDCIGNFLVIWIILTKNNMQSPMNYLLANLAVADIMVGGSIASQFIISYLYTHPTGLAGSYFCKFFTRGAITWVGGAASVFSLAAISFDRYFAVLYPYSQTFKLNLKKVKRITCFCWIFTLVLNIPLFLILYYDEKNSQCMEKWPKRPSWFSKAYSIVWFVAAGCIPLVIMFYLYSRVIYRLWFKRSNHVPQVPGTQQAVMKARKRVTKIVITVSVLYGMTWMPSLTIYVLDRYDIVYNIGAKAFTINSLLVTFNSSINPFVYAFQSEKFRRHLKAFICCPRIIINQVDVGNEGQLQGTPQQS</sequence>
<dbReference type="PRINTS" id="PR00237">
    <property type="entry name" value="GPCRRHODOPSN"/>
</dbReference>
<dbReference type="GeneID" id="116307195"/>
<feature type="transmembrane region" description="Helical" evidence="6">
    <location>
        <begin position="131"/>
        <end position="152"/>
    </location>
</feature>
<evidence type="ECO:0000256" key="6">
    <source>
        <dbReference type="SAM" id="Phobius"/>
    </source>
</evidence>
<evidence type="ECO:0000256" key="3">
    <source>
        <dbReference type="ARBA" id="ARBA00022989"/>
    </source>
</evidence>
<dbReference type="RefSeq" id="XP_031573205.1">
    <property type="nucleotide sequence ID" value="XM_031717345.1"/>
</dbReference>
<keyword evidence="8" id="KW-1185">Reference proteome</keyword>
<evidence type="ECO:0000313" key="9">
    <source>
        <dbReference type="RefSeq" id="XP_031573205.1"/>
    </source>
</evidence>
<dbReference type="PROSITE" id="PS00237">
    <property type="entry name" value="G_PROTEIN_RECEP_F1_1"/>
    <property type="match status" value="1"/>
</dbReference>
<dbReference type="SUPFAM" id="SSF81321">
    <property type="entry name" value="Family A G protein-coupled receptor-like"/>
    <property type="match status" value="1"/>
</dbReference>
<protein>
    <submittedName>
        <fullName evidence="9">Substance-P receptor-like</fullName>
    </submittedName>
</protein>
<keyword evidence="4 6" id="KW-0472">Membrane</keyword>
<dbReference type="FunCoup" id="A0A6P8J7Z6">
    <property type="interactions" value="1181"/>
</dbReference>
<feature type="transmembrane region" description="Helical" evidence="6">
    <location>
        <begin position="172"/>
        <end position="194"/>
    </location>
</feature>
<feature type="transmembrane region" description="Helical" evidence="6">
    <location>
        <begin position="12"/>
        <end position="33"/>
    </location>
</feature>
<evidence type="ECO:0000256" key="4">
    <source>
        <dbReference type="ARBA" id="ARBA00023136"/>
    </source>
</evidence>
<gene>
    <name evidence="9" type="primary">LOC116307195</name>
</gene>
<name>A0A6P8J7Z6_ACTTE</name>
<feature type="transmembrane region" description="Helical" evidence="6">
    <location>
        <begin position="90"/>
        <end position="111"/>
    </location>
</feature>
<keyword evidence="5" id="KW-0675">Receptor</keyword>
<dbReference type="AlphaFoldDB" id="A0A6P8J7Z6"/>
<organism evidence="8 9">
    <name type="scientific">Actinia tenebrosa</name>
    <name type="common">Australian red waratah sea anemone</name>
    <dbReference type="NCBI Taxonomy" id="6105"/>
    <lineage>
        <taxon>Eukaryota</taxon>
        <taxon>Metazoa</taxon>
        <taxon>Cnidaria</taxon>
        <taxon>Anthozoa</taxon>
        <taxon>Hexacorallia</taxon>
        <taxon>Actiniaria</taxon>
        <taxon>Actiniidae</taxon>
        <taxon>Actinia</taxon>
    </lineage>
</organism>
<evidence type="ECO:0000256" key="2">
    <source>
        <dbReference type="ARBA" id="ARBA00022692"/>
    </source>
</evidence>
<dbReference type="SMART" id="SM01381">
    <property type="entry name" value="7TM_GPCR_Srsx"/>
    <property type="match status" value="1"/>
</dbReference>
<comment type="similarity">
    <text evidence="5">Belongs to the G-protein coupled receptor 1 family.</text>
</comment>
<keyword evidence="5" id="KW-0297">G-protein coupled receptor</keyword>
<evidence type="ECO:0000313" key="8">
    <source>
        <dbReference type="Proteomes" id="UP000515163"/>
    </source>
</evidence>
<dbReference type="Pfam" id="PF00001">
    <property type="entry name" value="7tm_1"/>
    <property type="match status" value="1"/>
</dbReference>
<evidence type="ECO:0000256" key="1">
    <source>
        <dbReference type="ARBA" id="ARBA00004370"/>
    </source>
</evidence>
<evidence type="ECO:0000256" key="5">
    <source>
        <dbReference type="RuleBase" id="RU000688"/>
    </source>
</evidence>
<dbReference type="KEGG" id="aten:116307195"/>
<reference evidence="9" key="1">
    <citation type="submission" date="2025-08" db="UniProtKB">
        <authorList>
            <consortium name="RefSeq"/>
        </authorList>
    </citation>
    <scope>IDENTIFICATION</scope>
    <source>
        <tissue evidence="9">Tentacle</tissue>
    </source>
</reference>
<dbReference type="InterPro" id="IPR017452">
    <property type="entry name" value="GPCR_Rhodpsn_7TM"/>
</dbReference>
<feature type="transmembrane region" description="Helical" evidence="6">
    <location>
        <begin position="262"/>
        <end position="284"/>
    </location>
</feature>
<dbReference type="CDD" id="cd00637">
    <property type="entry name" value="7tm_classA_rhodopsin-like"/>
    <property type="match status" value="1"/>
</dbReference>
<dbReference type="InterPro" id="IPR000276">
    <property type="entry name" value="GPCR_Rhodpsn"/>
</dbReference>
<dbReference type="Proteomes" id="UP000515163">
    <property type="component" value="Unplaced"/>
</dbReference>
<comment type="subcellular location">
    <subcellularLocation>
        <location evidence="1">Membrane</location>
    </subcellularLocation>
</comment>
<dbReference type="GO" id="GO:0004930">
    <property type="term" value="F:G protein-coupled receptor activity"/>
    <property type="evidence" value="ECO:0007669"/>
    <property type="project" value="UniProtKB-KW"/>
</dbReference>
<keyword evidence="3 6" id="KW-1133">Transmembrane helix</keyword>
<accession>A0A6P8J7Z6</accession>
<feature type="transmembrane region" description="Helical" evidence="6">
    <location>
        <begin position="45"/>
        <end position="70"/>
    </location>
</feature>